<evidence type="ECO:0000256" key="1">
    <source>
        <dbReference type="ARBA" id="ARBA00009350"/>
    </source>
</evidence>
<gene>
    <name evidence="4" type="ORF">TCEL_01787</name>
</gene>
<evidence type="ECO:0000256" key="2">
    <source>
        <dbReference type="HAMAP-Rule" id="MF_00674"/>
    </source>
</evidence>
<dbReference type="InterPro" id="IPR036388">
    <property type="entry name" value="WH-like_DNA-bd_sf"/>
</dbReference>
<dbReference type="Proteomes" id="UP000014923">
    <property type="component" value="Unassembled WGS sequence"/>
</dbReference>
<dbReference type="SUPFAM" id="SSF88659">
    <property type="entry name" value="Sigma3 and sigma4 domains of RNA polymerase sigma factors"/>
    <property type="match status" value="1"/>
</dbReference>
<feature type="domain" description="HTH cro/C1-type" evidence="3">
    <location>
        <begin position="48"/>
        <end position="68"/>
    </location>
</feature>
<dbReference type="InterPro" id="IPR002852">
    <property type="entry name" value="UPF0251"/>
</dbReference>
<dbReference type="eggNOG" id="COG1342">
    <property type="taxonomic scope" value="Bacteria"/>
</dbReference>
<comment type="similarity">
    <text evidence="1 2">Belongs to the UPF0251 family.</text>
</comment>
<dbReference type="PANTHER" id="PTHR37478">
    <property type="match status" value="1"/>
</dbReference>
<proteinExistence type="inferred from homology"/>
<dbReference type="OrthoDB" id="280278at2"/>
<dbReference type="InterPro" id="IPR013324">
    <property type="entry name" value="RNA_pol_sigma_r3/r4-like"/>
</dbReference>
<dbReference type="InterPro" id="IPR001387">
    <property type="entry name" value="Cro/C1-type_HTH"/>
</dbReference>
<keyword evidence="5" id="KW-1185">Reference proteome</keyword>
<name>R7RRF0_9CLOT</name>
<evidence type="ECO:0000313" key="4">
    <source>
        <dbReference type="EMBL" id="CDF57873.1"/>
    </source>
</evidence>
<dbReference type="EMBL" id="CAVN010000092">
    <property type="protein sequence ID" value="CDF57873.1"/>
    <property type="molecule type" value="Genomic_DNA"/>
</dbReference>
<organism evidence="4 5">
    <name type="scientific">Thermobrachium celere DSM 8682</name>
    <dbReference type="NCBI Taxonomy" id="941824"/>
    <lineage>
        <taxon>Bacteria</taxon>
        <taxon>Bacillati</taxon>
        <taxon>Bacillota</taxon>
        <taxon>Clostridia</taxon>
        <taxon>Eubacteriales</taxon>
        <taxon>Clostridiaceae</taxon>
        <taxon>Thermobrachium</taxon>
    </lineage>
</organism>
<evidence type="ECO:0000259" key="3">
    <source>
        <dbReference type="PROSITE" id="PS50943"/>
    </source>
</evidence>
<reference evidence="4" key="1">
    <citation type="submission" date="2013-03" db="EMBL/GenBank/DDBJ databases">
        <title>Draft genome sequence of the hydrogen-ethanol-producing anaerobic alkalithermophilic Caloramator celere.</title>
        <authorList>
            <person name="Ciranna A."/>
            <person name="Larjo A."/>
            <person name="Kivisto A."/>
            <person name="Santala V."/>
            <person name="Roos C."/>
            <person name="Karp M."/>
        </authorList>
    </citation>
    <scope>NUCLEOTIDE SEQUENCE [LARGE SCALE GENOMIC DNA]</scope>
    <source>
        <strain evidence="4">DSM 8682</strain>
    </source>
</reference>
<dbReference type="RefSeq" id="WP_018661432.1">
    <property type="nucleotide sequence ID" value="NZ_HF952018.1"/>
</dbReference>
<dbReference type="PANTHER" id="PTHR37478:SF2">
    <property type="entry name" value="UPF0251 PROTEIN TK0562"/>
    <property type="match status" value="1"/>
</dbReference>
<dbReference type="PROSITE" id="PS50943">
    <property type="entry name" value="HTH_CROC1"/>
    <property type="match status" value="1"/>
</dbReference>
<evidence type="ECO:0000313" key="5">
    <source>
        <dbReference type="Proteomes" id="UP000014923"/>
    </source>
</evidence>
<dbReference type="HOGENOM" id="CLU_094511_1_0_9"/>
<protein>
    <recommendedName>
        <fullName evidence="2">UPF0251 protein TCEL_01787</fullName>
    </recommendedName>
</protein>
<sequence>MPRPRKFRRVCCLPKISEFGPINLNRENEVIYMTVEEYETIRLMDLEGLSQEETAERMGVGRSTVQRIYEEARKKVADFIVNGKVLKIEGGDYSICDFNENNVGCKVCRRNGKKYGFGNRVDFE</sequence>
<dbReference type="AlphaFoldDB" id="R7RRF0"/>
<dbReference type="Pfam" id="PF02001">
    <property type="entry name" value="DUF134"/>
    <property type="match status" value="1"/>
</dbReference>
<accession>R7RRF0</accession>
<dbReference type="Gene3D" id="1.10.10.10">
    <property type="entry name" value="Winged helix-like DNA-binding domain superfamily/Winged helix DNA-binding domain"/>
    <property type="match status" value="1"/>
</dbReference>
<comment type="caution">
    <text evidence="4">The sequence shown here is derived from an EMBL/GenBank/DDBJ whole genome shotgun (WGS) entry which is preliminary data.</text>
</comment>
<dbReference type="HAMAP" id="MF_00674">
    <property type="entry name" value="UPF0251"/>
    <property type="match status" value="1"/>
</dbReference>